<evidence type="ECO:0000256" key="12">
    <source>
        <dbReference type="ARBA" id="ARBA00023268"/>
    </source>
</evidence>
<keyword evidence="8 15" id="KW-0547">Nucleotide-binding</keyword>
<evidence type="ECO:0000256" key="6">
    <source>
        <dbReference type="ARBA" id="ARBA00022679"/>
    </source>
</evidence>
<dbReference type="NCBIfam" id="NF004162">
    <property type="entry name" value="PRK05627.1-5"/>
    <property type="match status" value="1"/>
</dbReference>
<dbReference type="UniPathway" id="UPA00276">
    <property type="reaction ID" value="UER00406"/>
</dbReference>
<dbReference type="GO" id="GO:0009398">
    <property type="term" value="P:FMN biosynthetic process"/>
    <property type="evidence" value="ECO:0007669"/>
    <property type="project" value="UniProtKB-UniRule"/>
</dbReference>
<dbReference type="GO" id="GO:0008531">
    <property type="term" value="F:riboflavin kinase activity"/>
    <property type="evidence" value="ECO:0007669"/>
    <property type="project" value="UniProtKB-UniRule"/>
</dbReference>
<dbReference type="EC" id="2.7.7.2" evidence="15"/>
<keyword evidence="12" id="KW-0511">Multifunctional enzyme</keyword>
<dbReference type="PANTHER" id="PTHR22749:SF6">
    <property type="entry name" value="RIBOFLAVIN KINASE"/>
    <property type="match status" value="1"/>
</dbReference>
<keyword evidence="9 15" id="KW-0418">Kinase</keyword>
<evidence type="ECO:0000259" key="16">
    <source>
        <dbReference type="SMART" id="SM00904"/>
    </source>
</evidence>
<dbReference type="Pfam" id="PF01687">
    <property type="entry name" value="Flavokinase"/>
    <property type="match status" value="1"/>
</dbReference>
<evidence type="ECO:0000256" key="1">
    <source>
        <dbReference type="ARBA" id="ARBA00002121"/>
    </source>
</evidence>
<dbReference type="Gene3D" id="2.40.30.30">
    <property type="entry name" value="Riboflavin kinase-like"/>
    <property type="match status" value="1"/>
</dbReference>
<dbReference type="GO" id="GO:0006747">
    <property type="term" value="P:FAD biosynthetic process"/>
    <property type="evidence" value="ECO:0007669"/>
    <property type="project" value="UniProtKB-UniRule"/>
</dbReference>
<dbReference type="Pfam" id="PF06574">
    <property type="entry name" value="FAD_syn"/>
    <property type="match status" value="1"/>
</dbReference>
<evidence type="ECO:0000256" key="5">
    <source>
        <dbReference type="ARBA" id="ARBA00022643"/>
    </source>
</evidence>
<organism evidence="17 18">
    <name type="scientific">Candidatus Protochlamydia amoebophila</name>
    <dbReference type="NCBI Taxonomy" id="362787"/>
    <lineage>
        <taxon>Bacteria</taxon>
        <taxon>Pseudomonadati</taxon>
        <taxon>Chlamydiota</taxon>
        <taxon>Chlamydiia</taxon>
        <taxon>Parachlamydiales</taxon>
        <taxon>Parachlamydiaceae</taxon>
        <taxon>Candidatus Protochlamydia</taxon>
    </lineage>
</organism>
<dbReference type="PATRIC" id="fig|362787.3.peg.847"/>
<protein>
    <recommendedName>
        <fullName evidence="15">Riboflavin biosynthesis protein</fullName>
    </recommendedName>
    <domain>
        <recommendedName>
            <fullName evidence="15">Riboflavin kinase</fullName>
            <ecNumber evidence="15">2.7.1.26</ecNumber>
        </recommendedName>
        <alternativeName>
            <fullName evidence="15">Flavokinase</fullName>
        </alternativeName>
    </domain>
    <domain>
        <recommendedName>
            <fullName evidence="15">FMN adenylyltransferase</fullName>
            <ecNumber evidence="15">2.7.7.2</ecNumber>
        </recommendedName>
        <alternativeName>
            <fullName evidence="15">FAD pyrophosphorylase</fullName>
        </alternativeName>
        <alternativeName>
            <fullName evidence="15">FAD synthase</fullName>
        </alternativeName>
    </domain>
</protein>
<evidence type="ECO:0000256" key="2">
    <source>
        <dbReference type="ARBA" id="ARBA00004726"/>
    </source>
</evidence>
<dbReference type="EMBL" id="JSAN01000056">
    <property type="protein sequence ID" value="KIC72409.1"/>
    <property type="molecule type" value="Genomic_DNA"/>
</dbReference>
<sequence>MKLYSKLEEVFDKKIPQILTIGNFDGVHLGHLFVLQRVQAIAKQSDAEITVLTFSNHPSEVLRPQDPAKLLCTLPHKIKLLESNHVNHLFLIPFTNYLAKHSAASFVERIRQFIPFSHLILGHDATLGRDRQGNRLVMQSLAEMWGFEVHYLDEYRYEGLAVSSTSIRKLVQEGDLKKVHALLGRPYSIYSTISSGLGKGRQMGYPTANIEVQNLCLPPFGVYAVEIKKGQEILPGIANLGFAPTIRQDNIPLLEVHILTGQTEFSEDPIEVIFQHYIRPEKKFENIEQLRSQIRQDIELVKADQNKIQTLDF</sequence>
<name>A0A0C1H4F2_9BACT</name>
<evidence type="ECO:0000256" key="8">
    <source>
        <dbReference type="ARBA" id="ARBA00022741"/>
    </source>
</evidence>
<comment type="function">
    <text evidence="1">Catalyzes the phosphorylation of riboflavin to FMN followed by the adenylation of FMN to FAD.</text>
</comment>
<evidence type="ECO:0000256" key="4">
    <source>
        <dbReference type="ARBA" id="ARBA00022630"/>
    </source>
</evidence>
<keyword evidence="7 15" id="KW-0548">Nucleotidyltransferase</keyword>
<evidence type="ECO:0000256" key="11">
    <source>
        <dbReference type="ARBA" id="ARBA00022840"/>
    </source>
</evidence>
<dbReference type="CDD" id="cd02064">
    <property type="entry name" value="FAD_synthetase_N"/>
    <property type="match status" value="1"/>
</dbReference>
<dbReference type="InterPro" id="IPR002606">
    <property type="entry name" value="Riboflavin_kinase_bac"/>
</dbReference>
<dbReference type="EC" id="2.7.1.26" evidence="15"/>
<evidence type="ECO:0000256" key="7">
    <source>
        <dbReference type="ARBA" id="ARBA00022695"/>
    </source>
</evidence>
<dbReference type="Proteomes" id="UP000031465">
    <property type="component" value="Unassembled WGS sequence"/>
</dbReference>
<dbReference type="PIRSF" id="PIRSF004491">
    <property type="entry name" value="FAD_Synth"/>
    <property type="match status" value="1"/>
</dbReference>
<evidence type="ECO:0000256" key="10">
    <source>
        <dbReference type="ARBA" id="ARBA00022827"/>
    </source>
</evidence>
<proteinExistence type="inferred from homology"/>
<evidence type="ECO:0000313" key="17">
    <source>
        <dbReference type="EMBL" id="KIC72409.1"/>
    </source>
</evidence>
<keyword evidence="6 15" id="KW-0808">Transferase</keyword>
<dbReference type="SUPFAM" id="SSF82114">
    <property type="entry name" value="Riboflavin kinase-like"/>
    <property type="match status" value="1"/>
</dbReference>
<comment type="catalytic activity">
    <reaction evidence="14 15">
        <text>FMN + ATP + H(+) = FAD + diphosphate</text>
        <dbReference type="Rhea" id="RHEA:17237"/>
        <dbReference type="ChEBI" id="CHEBI:15378"/>
        <dbReference type="ChEBI" id="CHEBI:30616"/>
        <dbReference type="ChEBI" id="CHEBI:33019"/>
        <dbReference type="ChEBI" id="CHEBI:57692"/>
        <dbReference type="ChEBI" id="CHEBI:58210"/>
        <dbReference type="EC" id="2.7.7.2"/>
    </reaction>
</comment>
<evidence type="ECO:0000313" key="18">
    <source>
        <dbReference type="Proteomes" id="UP000031465"/>
    </source>
</evidence>
<keyword evidence="5 15" id="KW-0288">FMN</keyword>
<accession>A0A0C1H4F2</accession>
<dbReference type="GO" id="GO:0003919">
    <property type="term" value="F:FMN adenylyltransferase activity"/>
    <property type="evidence" value="ECO:0007669"/>
    <property type="project" value="UniProtKB-UniRule"/>
</dbReference>
<evidence type="ECO:0000256" key="14">
    <source>
        <dbReference type="ARBA" id="ARBA00049494"/>
    </source>
</evidence>
<dbReference type="RefSeq" id="WP_039357695.1">
    <property type="nucleotide sequence ID" value="NZ_JSAN01000056.1"/>
</dbReference>
<dbReference type="NCBIfam" id="TIGR00083">
    <property type="entry name" value="ribF"/>
    <property type="match status" value="1"/>
</dbReference>
<dbReference type="SUPFAM" id="SSF52374">
    <property type="entry name" value="Nucleotidylyl transferase"/>
    <property type="match status" value="1"/>
</dbReference>
<feature type="domain" description="Riboflavin kinase" evidence="16">
    <location>
        <begin position="182"/>
        <end position="306"/>
    </location>
</feature>
<comment type="pathway">
    <text evidence="2 15">Cofactor biosynthesis; FAD biosynthesis; FAD from FMN: step 1/1.</text>
</comment>
<evidence type="ECO:0000256" key="15">
    <source>
        <dbReference type="PIRNR" id="PIRNR004491"/>
    </source>
</evidence>
<evidence type="ECO:0000256" key="9">
    <source>
        <dbReference type="ARBA" id="ARBA00022777"/>
    </source>
</evidence>
<gene>
    <name evidence="17" type="primary">ribF</name>
    <name evidence="17" type="ORF">DB44_CJ00230</name>
</gene>
<comment type="caution">
    <text evidence="17">The sequence shown here is derived from an EMBL/GenBank/DDBJ whole genome shotgun (WGS) entry which is preliminary data.</text>
</comment>
<evidence type="ECO:0000256" key="13">
    <source>
        <dbReference type="ARBA" id="ARBA00047880"/>
    </source>
</evidence>
<dbReference type="InterPro" id="IPR015864">
    <property type="entry name" value="FAD_synthase"/>
</dbReference>
<reference evidence="17 18" key="1">
    <citation type="journal article" date="2014" name="Mol. Biol. Evol.">
        <title>Massive expansion of Ubiquitination-related gene families within the Chlamydiae.</title>
        <authorList>
            <person name="Domman D."/>
            <person name="Collingro A."/>
            <person name="Lagkouvardos I."/>
            <person name="Gehre L."/>
            <person name="Weinmaier T."/>
            <person name="Rattei T."/>
            <person name="Subtil A."/>
            <person name="Horn M."/>
        </authorList>
    </citation>
    <scope>NUCLEOTIDE SEQUENCE [LARGE SCALE GENOMIC DNA]</scope>
    <source>
        <strain evidence="17 18">EI2</strain>
    </source>
</reference>
<keyword evidence="4 15" id="KW-0285">Flavoprotein</keyword>
<keyword evidence="11 15" id="KW-0067">ATP-binding</keyword>
<dbReference type="UniPathway" id="UPA00277">
    <property type="reaction ID" value="UER00407"/>
</dbReference>
<evidence type="ECO:0000256" key="3">
    <source>
        <dbReference type="ARBA" id="ARBA00005201"/>
    </source>
</evidence>
<dbReference type="InterPro" id="IPR023465">
    <property type="entry name" value="Riboflavin_kinase_dom_sf"/>
</dbReference>
<dbReference type="Gene3D" id="3.40.50.620">
    <property type="entry name" value="HUPs"/>
    <property type="match status" value="1"/>
</dbReference>
<comment type="similarity">
    <text evidence="15">Belongs to the ribF family.</text>
</comment>
<dbReference type="PANTHER" id="PTHR22749">
    <property type="entry name" value="RIBOFLAVIN KINASE/FMN ADENYLYLTRANSFERASE"/>
    <property type="match status" value="1"/>
</dbReference>
<keyword evidence="10 15" id="KW-0274">FAD</keyword>
<dbReference type="GO" id="GO:0005524">
    <property type="term" value="F:ATP binding"/>
    <property type="evidence" value="ECO:0007669"/>
    <property type="project" value="UniProtKB-UniRule"/>
</dbReference>
<dbReference type="InterPro" id="IPR014729">
    <property type="entry name" value="Rossmann-like_a/b/a_fold"/>
</dbReference>
<dbReference type="SMART" id="SM00904">
    <property type="entry name" value="Flavokinase"/>
    <property type="match status" value="1"/>
</dbReference>
<comment type="pathway">
    <text evidence="3 15">Cofactor biosynthesis; FMN biosynthesis; FMN from riboflavin (ATP route): step 1/1.</text>
</comment>
<dbReference type="InterPro" id="IPR015865">
    <property type="entry name" value="Riboflavin_kinase_bac/euk"/>
</dbReference>
<comment type="catalytic activity">
    <reaction evidence="13 15">
        <text>riboflavin + ATP = FMN + ADP + H(+)</text>
        <dbReference type="Rhea" id="RHEA:14357"/>
        <dbReference type="ChEBI" id="CHEBI:15378"/>
        <dbReference type="ChEBI" id="CHEBI:30616"/>
        <dbReference type="ChEBI" id="CHEBI:57986"/>
        <dbReference type="ChEBI" id="CHEBI:58210"/>
        <dbReference type="ChEBI" id="CHEBI:456216"/>
        <dbReference type="EC" id="2.7.1.26"/>
    </reaction>
</comment>
<dbReference type="AlphaFoldDB" id="A0A0C1H4F2"/>
<dbReference type="GO" id="GO:0009231">
    <property type="term" value="P:riboflavin biosynthetic process"/>
    <property type="evidence" value="ECO:0007669"/>
    <property type="project" value="InterPro"/>
</dbReference>
<dbReference type="InterPro" id="IPR023468">
    <property type="entry name" value="Riboflavin_kinase"/>
</dbReference>